<name>A0A6V7NUV5_ANACO</name>
<comment type="function">
    <text evidence="1">May act as a substrate-specific adapter of an E3 ubiquitin-protein ligase complex (CUL3-RBX1-BTB) which mediates the ubiquitination and subsequent proteasomal degradation of target proteins.</text>
</comment>
<dbReference type="InterPro" id="IPR038920">
    <property type="entry name" value="At3g05675-like"/>
</dbReference>
<dbReference type="InterPro" id="IPR011333">
    <property type="entry name" value="SKP1/BTB/POZ_sf"/>
</dbReference>
<accession>A0A6V7NUV5</accession>
<protein>
    <recommendedName>
        <fullName evidence="5">At3g05675-like ankyrin-like domain-containing protein</fullName>
    </recommendedName>
</protein>
<evidence type="ECO:0000256" key="1">
    <source>
        <dbReference type="ARBA" id="ARBA00002668"/>
    </source>
</evidence>
<proteinExistence type="predicted"/>
<dbReference type="InterPro" id="IPR058039">
    <property type="entry name" value="At3g05675-like_ankyrin"/>
</dbReference>
<sequence>MFKDTIQIRSFLVLWTIDSAIVFTSAARGAPLNTGCDARCTCESFSWECEQKPISSPVRIDPLASKYTQSGVWLMGMYEVWKIDHSKVVLHKWMKDSTVIGLVACCNLCYDNLMLLSVDGGGYNFQAQKWQERPGISFLGGWRFEPAKVLLCVSISSLPLPCPGGFNDPATADVLLRLLFDPEPDSFSGDGGGGDSALSLDLHLHSAALRRSRYFDALLSGRWAASPSDHLTYRVSSSAAAAAVRRRRRPFDAYVAVLRLLHTLDFSGGIPSASDAIEMLRVALELVCDECARACVRFLEAVPWTEEEEDEVLSIAPFLPSDDSRDLLARISSPAGHRCSAASEDMLRGLISSAIHSHPSVATIKAFVAKLLREHSSRDSVRRVLDGAFLASLDTVKELMGKYASPDLRVSGDNDEREAIQRLNLHAAVVNTKHLYWLIERMIELRLADSSVHEWADQVALAADLQKTLRDDAWKNIAPGLPLLVTRCTFRLANAVASGSTLAPRQVRMKLVKSWLPVLNVCRDIIPPIPSGHKSVFQELEETFLQIISTLPVSDAQELLQQCLTFSTRNIDDCQHLIAAFKTWFRRADRTPPGT</sequence>
<organism evidence="6">
    <name type="scientific">Ananas comosus var. bracteatus</name>
    <name type="common">red pineapple</name>
    <dbReference type="NCBI Taxonomy" id="296719"/>
    <lineage>
        <taxon>Eukaryota</taxon>
        <taxon>Viridiplantae</taxon>
        <taxon>Streptophyta</taxon>
        <taxon>Embryophyta</taxon>
        <taxon>Tracheophyta</taxon>
        <taxon>Spermatophyta</taxon>
        <taxon>Magnoliopsida</taxon>
        <taxon>Liliopsida</taxon>
        <taxon>Poales</taxon>
        <taxon>Bromeliaceae</taxon>
        <taxon>Bromelioideae</taxon>
        <taxon>Ananas</taxon>
    </lineage>
</organism>
<dbReference type="AlphaFoldDB" id="A0A6V7NUV5"/>
<evidence type="ECO:0000256" key="4">
    <source>
        <dbReference type="SAM" id="SignalP"/>
    </source>
</evidence>
<dbReference type="EMBL" id="LR862142">
    <property type="protein sequence ID" value="CAD1822390.1"/>
    <property type="molecule type" value="Genomic_DNA"/>
</dbReference>
<feature type="chain" id="PRO_5028428411" description="At3g05675-like ankyrin-like domain-containing protein" evidence="4">
    <location>
        <begin position="27"/>
        <end position="595"/>
    </location>
</feature>
<keyword evidence="4" id="KW-0732">Signal</keyword>
<dbReference type="PANTHER" id="PTHR31060">
    <property type="entry name" value="OSJNBA0011J08.25 PROTEIN-RELATED"/>
    <property type="match status" value="1"/>
</dbReference>
<feature type="domain" description="At3g05675-like ankyrin-like" evidence="5">
    <location>
        <begin position="385"/>
        <end position="588"/>
    </location>
</feature>
<gene>
    <name evidence="6" type="ORF">CB5_LOCUS5601</name>
</gene>
<keyword evidence="3" id="KW-0833">Ubl conjugation pathway</keyword>
<evidence type="ECO:0000256" key="3">
    <source>
        <dbReference type="ARBA" id="ARBA00022786"/>
    </source>
</evidence>
<dbReference type="Gene3D" id="3.30.710.10">
    <property type="entry name" value="Potassium Channel Kv1.1, Chain A"/>
    <property type="match status" value="1"/>
</dbReference>
<dbReference type="Pfam" id="PF25553">
    <property type="entry name" value="BTB-POZ_ANK-like"/>
    <property type="match status" value="1"/>
</dbReference>
<dbReference type="PANTHER" id="PTHR31060:SF6">
    <property type="entry name" value="EXPRESSED PROTEIN"/>
    <property type="match status" value="1"/>
</dbReference>
<dbReference type="UniPathway" id="UPA00143"/>
<dbReference type="GO" id="GO:0016567">
    <property type="term" value="P:protein ubiquitination"/>
    <property type="evidence" value="ECO:0007669"/>
    <property type="project" value="UniProtKB-UniPathway"/>
</dbReference>
<reference evidence="6" key="1">
    <citation type="submission" date="2020-07" db="EMBL/GenBank/DDBJ databases">
        <authorList>
            <person name="Lin J."/>
        </authorList>
    </citation>
    <scope>NUCLEOTIDE SEQUENCE</scope>
</reference>
<evidence type="ECO:0000313" key="6">
    <source>
        <dbReference type="EMBL" id="CAD1822390.1"/>
    </source>
</evidence>
<feature type="signal peptide" evidence="4">
    <location>
        <begin position="1"/>
        <end position="26"/>
    </location>
</feature>
<comment type="pathway">
    <text evidence="2">Protein modification; protein ubiquitination.</text>
</comment>
<evidence type="ECO:0000259" key="5">
    <source>
        <dbReference type="Pfam" id="PF25553"/>
    </source>
</evidence>
<evidence type="ECO:0000256" key="2">
    <source>
        <dbReference type="ARBA" id="ARBA00004906"/>
    </source>
</evidence>